<dbReference type="Proteomes" id="UP000188268">
    <property type="component" value="Unassembled WGS sequence"/>
</dbReference>
<dbReference type="EMBL" id="AWWV01010806">
    <property type="protein sequence ID" value="OMO77080.1"/>
    <property type="molecule type" value="Genomic_DNA"/>
</dbReference>
<dbReference type="AlphaFoldDB" id="A0A1R3I3C4"/>
<keyword evidence="2" id="KW-1185">Reference proteome</keyword>
<evidence type="ECO:0000313" key="1">
    <source>
        <dbReference type="EMBL" id="OMO77080.1"/>
    </source>
</evidence>
<organism evidence="1 2">
    <name type="scientific">Corchorus capsularis</name>
    <name type="common">Jute</name>
    <dbReference type="NCBI Taxonomy" id="210143"/>
    <lineage>
        <taxon>Eukaryota</taxon>
        <taxon>Viridiplantae</taxon>
        <taxon>Streptophyta</taxon>
        <taxon>Embryophyta</taxon>
        <taxon>Tracheophyta</taxon>
        <taxon>Spermatophyta</taxon>
        <taxon>Magnoliopsida</taxon>
        <taxon>eudicotyledons</taxon>
        <taxon>Gunneridae</taxon>
        <taxon>Pentapetalae</taxon>
        <taxon>rosids</taxon>
        <taxon>malvids</taxon>
        <taxon>Malvales</taxon>
        <taxon>Malvaceae</taxon>
        <taxon>Grewioideae</taxon>
        <taxon>Apeibeae</taxon>
        <taxon>Corchorus</taxon>
    </lineage>
</organism>
<accession>A0A1R3I3C4</accession>
<reference evidence="1 2" key="1">
    <citation type="submission" date="2013-09" db="EMBL/GenBank/DDBJ databases">
        <title>Corchorus capsularis genome sequencing.</title>
        <authorList>
            <person name="Alam M."/>
            <person name="Haque M.S."/>
            <person name="Islam M.S."/>
            <person name="Emdad E.M."/>
            <person name="Islam M.M."/>
            <person name="Ahmed B."/>
            <person name="Halim A."/>
            <person name="Hossen Q.M.M."/>
            <person name="Hossain M.Z."/>
            <person name="Ahmed R."/>
            <person name="Khan M.M."/>
            <person name="Islam R."/>
            <person name="Rashid M.M."/>
            <person name="Khan S.A."/>
            <person name="Rahman M.S."/>
            <person name="Alam M."/>
        </authorList>
    </citation>
    <scope>NUCLEOTIDE SEQUENCE [LARGE SCALE GENOMIC DNA]</scope>
    <source>
        <strain evidence="2">cv. CVL-1</strain>
        <tissue evidence="1">Whole seedling</tissue>
    </source>
</reference>
<dbReference type="Gramene" id="OMO77080">
    <property type="protein sequence ID" value="OMO77080"/>
    <property type="gene ID" value="CCACVL1_15210"/>
</dbReference>
<evidence type="ECO:0000313" key="2">
    <source>
        <dbReference type="Proteomes" id="UP000188268"/>
    </source>
</evidence>
<comment type="caution">
    <text evidence="1">The sequence shown here is derived from an EMBL/GenBank/DDBJ whole genome shotgun (WGS) entry which is preliminary data.</text>
</comment>
<dbReference type="OrthoDB" id="1932629at2759"/>
<protein>
    <submittedName>
        <fullName evidence="1">Uncharacterized protein</fullName>
    </submittedName>
</protein>
<name>A0A1R3I3C4_COCAP</name>
<proteinExistence type="predicted"/>
<sequence>MATTSDICTDSLLSNVDQVYEDGKSNLAPTIAMLNTGCNPLPTSSLHTKAMELLKQDYEQKLGNFDAKVSRRQTSTSLAQPIIPFLLTLTGMSLRPLMPAIKPHMPFSFSSMFLRLPISRAPETPRKPNLPPRP</sequence>
<gene>
    <name evidence="1" type="ORF">CCACVL1_15210</name>
</gene>